<proteinExistence type="inferred from homology"/>
<reference evidence="21 22" key="1">
    <citation type="submission" date="2018-02" db="EMBL/GenBank/DDBJ databases">
        <title>Genome sequence of the basidiomycete white-rot fungus Phlebia centrifuga.</title>
        <authorList>
            <person name="Granchi Z."/>
            <person name="Peng M."/>
            <person name="de Vries R.P."/>
            <person name="Hilden K."/>
            <person name="Makela M.R."/>
            <person name="Grigoriev I."/>
            <person name="Riley R."/>
        </authorList>
    </citation>
    <scope>NUCLEOTIDE SEQUENCE [LARGE SCALE GENOMIC DNA]</scope>
    <source>
        <strain evidence="21 22">FBCC195</strain>
    </source>
</reference>
<dbReference type="Gene3D" id="1.20.5.100">
    <property type="entry name" value="Cytochrome c1, transmembrane anchor, C-terminal"/>
    <property type="match status" value="1"/>
</dbReference>
<evidence type="ECO:0000256" key="14">
    <source>
        <dbReference type="ARBA" id="ARBA00023128"/>
    </source>
</evidence>
<keyword evidence="8 17" id="KW-0479">Metal-binding</keyword>
<dbReference type="STRING" id="98765.A0A2R6PG45"/>
<evidence type="ECO:0000256" key="11">
    <source>
        <dbReference type="ARBA" id="ARBA00022982"/>
    </source>
</evidence>
<dbReference type="GO" id="GO:0008121">
    <property type="term" value="F:quinol-cytochrome-c reductase activity"/>
    <property type="evidence" value="ECO:0007669"/>
    <property type="project" value="UniProtKB-EC"/>
</dbReference>
<feature type="domain" description="PCI" evidence="19">
    <location>
        <begin position="385"/>
        <end position="583"/>
    </location>
</feature>
<keyword evidence="14" id="KW-0496">Mitochondrion</keyword>
<dbReference type="Pfam" id="PF03399">
    <property type="entry name" value="SAC3_GANP"/>
    <property type="match status" value="1"/>
</dbReference>
<evidence type="ECO:0000256" key="1">
    <source>
        <dbReference type="ARBA" id="ARBA00004273"/>
    </source>
</evidence>
<keyword evidence="7" id="KW-0812">Transmembrane</keyword>
<keyword evidence="13 17" id="KW-0408">Iron</keyword>
<dbReference type="PRINTS" id="PR00603">
    <property type="entry name" value="CYTOCHROMEC1"/>
</dbReference>
<evidence type="ECO:0000256" key="2">
    <source>
        <dbReference type="ARBA" id="ARBA00006488"/>
    </source>
</evidence>
<dbReference type="Pfam" id="PF02167">
    <property type="entry name" value="Cytochrom_C1"/>
    <property type="match status" value="1"/>
</dbReference>
<dbReference type="GO" id="GO:0006122">
    <property type="term" value="P:mitochondrial electron transport, ubiquinol to cytochrome c"/>
    <property type="evidence" value="ECO:0007669"/>
    <property type="project" value="TreeGrafter"/>
</dbReference>
<sequence>MPGMVSLQTACSCSLNGMNPSIRRGYQVYREVCAACHSLDRIAWRNLVGVSHNVDEVRAMAEEVEYEDGPDDKGEMFQRPGKLSDYMPPPYPNEESARAGNAGALPPDLSLIVKARHGGPDYIFALLTGYTDPPAGFEIRDGMNYNPYFPGNAISMARVLFDGLVEYDDGTPATTSQMAKDVVTFLNWASEPEHDERKKAGLKAVILFSALTAISLYVKRFKWSYIKSRKIFNKKTKKSVITKSVTTSALDPNDHAALNRRAARFQREHEIERQKAVPFGSHLSSSQASRLNPVFQSRSGTPAYAGDEPEADPNVPNWDRHTIVGTCQDLFKEYLRLTSEPKPEQIRPYDVLQKTLTELKKRWREKANYNWICSQFKSLRQDLTVQRIKNEFTVTVYEIHARMALEVSDLVEYNQCQAMLKNLYDLGITGKEEEFTAYRILMWIHGRNRSDINLYVGQLTHKQKSAPAVRHALSVQRALSMGNYHSLFDLYLNAPNMGAYIMDHFIARERARALMVMAKAYRTLPLSFIHNELAFDTHAQARDFLMEHRAGFFQNPNSPDEEKILDCKPVGTTLAQVFEEKYRKVQIKGAV</sequence>
<comment type="catalytic activity">
    <reaction evidence="16">
        <text>a quinol + 2 Fe(III)-[cytochrome c](out) = a quinone + 2 Fe(II)-[cytochrome c](out) + 2 H(+)(out)</text>
        <dbReference type="Rhea" id="RHEA:11484"/>
        <dbReference type="Rhea" id="RHEA-COMP:10350"/>
        <dbReference type="Rhea" id="RHEA-COMP:14399"/>
        <dbReference type="ChEBI" id="CHEBI:15378"/>
        <dbReference type="ChEBI" id="CHEBI:24646"/>
        <dbReference type="ChEBI" id="CHEBI:29033"/>
        <dbReference type="ChEBI" id="CHEBI:29034"/>
        <dbReference type="ChEBI" id="CHEBI:132124"/>
        <dbReference type="EC" id="7.1.1.8"/>
    </reaction>
</comment>
<dbReference type="PROSITE" id="PS51007">
    <property type="entry name" value="CYTC"/>
    <property type="match status" value="1"/>
</dbReference>
<evidence type="ECO:0000256" key="16">
    <source>
        <dbReference type="ARBA" id="ARBA00029351"/>
    </source>
</evidence>
<dbReference type="InterPro" id="IPR009056">
    <property type="entry name" value="Cyt_c-like_dom"/>
</dbReference>
<evidence type="ECO:0000256" key="8">
    <source>
        <dbReference type="ARBA" id="ARBA00022723"/>
    </source>
</evidence>
<dbReference type="GO" id="GO:0005743">
    <property type="term" value="C:mitochondrial inner membrane"/>
    <property type="evidence" value="ECO:0007669"/>
    <property type="project" value="UniProtKB-SubCell"/>
</dbReference>
<comment type="cofactor">
    <cofactor evidence="17">
        <name>heme c</name>
        <dbReference type="ChEBI" id="CHEBI:61717"/>
    </cofactor>
    <text evidence="17">Binds 1 heme c group covalently per subunit.</text>
</comment>
<protein>
    <recommendedName>
        <fullName evidence="3">quinol--cytochrome-c reductase</fullName>
        <ecNumber evidence="3">7.1.1.8</ecNumber>
    </recommendedName>
</protein>
<evidence type="ECO:0000256" key="10">
    <source>
        <dbReference type="ARBA" id="ARBA00022967"/>
    </source>
</evidence>
<feature type="binding site" description="covalent" evidence="17">
    <location>
        <position position="37"/>
    </location>
    <ligand>
        <name>heme c</name>
        <dbReference type="ChEBI" id="CHEBI:61717"/>
    </ligand>
</feature>
<dbReference type="PROSITE" id="PS50250">
    <property type="entry name" value="PCI"/>
    <property type="match status" value="1"/>
</dbReference>
<dbReference type="EC" id="7.1.1.8" evidence="3"/>
<keyword evidence="10" id="KW-1278">Translocase</keyword>
<evidence type="ECO:0000256" key="3">
    <source>
        <dbReference type="ARBA" id="ARBA00012951"/>
    </source>
</evidence>
<evidence type="ECO:0000256" key="9">
    <source>
        <dbReference type="ARBA" id="ARBA00022792"/>
    </source>
</evidence>
<keyword evidence="9" id="KW-0999">Mitochondrion inner membrane</keyword>
<keyword evidence="12" id="KW-1133">Transmembrane helix</keyword>
<organism evidence="21 22">
    <name type="scientific">Hermanssonia centrifuga</name>
    <dbReference type="NCBI Taxonomy" id="98765"/>
    <lineage>
        <taxon>Eukaryota</taxon>
        <taxon>Fungi</taxon>
        <taxon>Dikarya</taxon>
        <taxon>Basidiomycota</taxon>
        <taxon>Agaricomycotina</taxon>
        <taxon>Agaricomycetes</taxon>
        <taxon>Polyporales</taxon>
        <taxon>Meruliaceae</taxon>
        <taxon>Hermanssonia</taxon>
    </lineage>
</organism>
<evidence type="ECO:0000256" key="5">
    <source>
        <dbReference type="ARBA" id="ARBA00022617"/>
    </source>
</evidence>
<evidence type="ECO:0000256" key="15">
    <source>
        <dbReference type="ARBA" id="ARBA00023136"/>
    </source>
</evidence>
<gene>
    <name evidence="21" type="ORF">PHLCEN_2v4889</name>
</gene>
<keyword evidence="11" id="KW-0249">Electron transport</keyword>
<dbReference type="InterPro" id="IPR000717">
    <property type="entry name" value="PCI_dom"/>
</dbReference>
<keyword evidence="15" id="KW-0472">Membrane</keyword>
<evidence type="ECO:0000256" key="6">
    <source>
        <dbReference type="ARBA" id="ARBA00022660"/>
    </source>
</evidence>
<dbReference type="Proteomes" id="UP000186601">
    <property type="component" value="Unassembled WGS sequence"/>
</dbReference>
<evidence type="ECO:0000313" key="21">
    <source>
        <dbReference type="EMBL" id="PSR90596.1"/>
    </source>
</evidence>
<name>A0A2R6PG45_9APHY</name>
<evidence type="ECO:0000259" key="20">
    <source>
        <dbReference type="PROSITE" id="PS51007"/>
    </source>
</evidence>
<keyword evidence="4" id="KW-0813">Transport</keyword>
<dbReference type="Gene3D" id="1.25.40.990">
    <property type="match status" value="1"/>
</dbReference>
<evidence type="ECO:0000256" key="4">
    <source>
        <dbReference type="ARBA" id="ARBA00022448"/>
    </source>
</evidence>
<dbReference type="InterPro" id="IPR002326">
    <property type="entry name" value="Cyt_c1"/>
</dbReference>
<dbReference type="SUPFAM" id="SSF81496">
    <property type="entry name" value="Cytochrome c1 subunit of cytochrome bc1 complex (Ubiquinol-cytochrome c reductase), transmembrane anchor"/>
    <property type="match status" value="1"/>
</dbReference>
<dbReference type="FunFam" id="1.20.5.100:FF:000003">
    <property type="entry name" value="Cytochrome c1, heme protein, mitochondrial"/>
    <property type="match status" value="1"/>
</dbReference>
<feature type="domain" description="Cytochrome c" evidence="20">
    <location>
        <begin position="20"/>
        <end position="172"/>
    </location>
</feature>
<keyword evidence="22" id="KW-1185">Reference proteome</keyword>
<dbReference type="EMBL" id="MLYV02000494">
    <property type="protein sequence ID" value="PSR90596.1"/>
    <property type="molecule type" value="Genomic_DNA"/>
</dbReference>
<evidence type="ECO:0000259" key="19">
    <source>
        <dbReference type="PROSITE" id="PS50250"/>
    </source>
</evidence>
<dbReference type="InterPro" id="IPR036909">
    <property type="entry name" value="Cyt_c-like_dom_sf"/>
</dbReference>
<feature type="binding site" description="covalent" evidence="17">
    <location>
        <position position="156"/>
    </location>
    <ligand>
        <name>heme c</name>
        <dbReference type="ChEBI" id="CHEBI:61717"/>
    </ligand>
</feature>
<comment type="caution">
    <text evidence="21">The sequence shown here is derived from an EMBL/GenBank/DDBJ whole genome shotgun (WGS) entry which is preliminary data.</text>
</comment>
<dbReference type="SUPFAM" id="SSF46626">
    <property type="entry name" value="Cytochrome c"/>
    <property type="match status" value="1"/>
</dbReference>
<evidence type="ECO:0000256" key="12">
    <source>
        <dbReference type="ARBA" id="ARBA00022989"/>
    </source>
</evidence>
<evidence type="ECO:0000256" key="17">
    <source>
        <dbReference type="PIRSR" id="PIRSR602326-1"/>
    </source>
</evidence>
<dbReference type="OrthoDB" id="199574at2759"/>
<dbReference type="InterPro" id="IPR005062">
    <property type="entry name" value="SAC3/GANP/THP3_conserved"/>
</dbReference>
<feature type="binding site" description="covalent" evidence="17">
    <location>
        <position position="33"/>
    </location>
    <ligand>
        <name>heme c</name>
        <dbReference type="ChEBI" id="CHEBI:61717"/>
    </ligand>
</feature>
<evidence type="ECO:0000313" key="22">
    <source>
        <dbReference type="Proteomes" id="UP000186601"/>
    </source>
</evidence>
<feature type="region of interest" description="Disordered" evidence="18">
    <location>
        <begin position="297"/>
        <end position="318"/>
    </location>
</feature>
<dbReference type="AlphaFoldDB" id="A0A2R6PG45"/>
<accession>A0A2R6PG45</accession>
<dbReference type="PANTHER" id="PTHR10266:SF3">
    <property type="entry name" value="CYTOCHROME C1, HEME PROTEIN, MITOCHONDRIAL"/>
    <property type="match status" value="1"/>
</dbReference>
<keyword evidence="5 17" id="KW-0349">Heme</keyword>
<evidence type="ECO:0000256" key="7">
    <source>
        <dbReference type="ARBA" id="ARBA00022692"/>
    </source>
</evidence>
<comment type="similarity">
    <text evidence="2">Belongs to the cytochrome c family.</text>
</comment>
<dbReference type="GO" id="GO:0020037">
    <property type="term" value="F:heme binding"/>
    <property type="evidence" value="ECO:0007669"/>
    <property type="project" value="InterPro"/>
</dbReference>
<comment type="subcellular location">
    <subcellularLocation>
        <location evidence="1">Mitochondrion inner membrane</location>
    </subcellularLocation>
</comment>
<feature type="binding site" description="covalent" evidence="17">
    <location>
        <position position="36"/>
    </location>
    <ligand>
        <name>heme c</name>
        <dbReference type="ChEBI" id="CHEBI:61717"/>
    </ligand>
</feature>
<dbReference type="Gene3D" id="1.10.760.10">
    <property type="entry name" value="Cytochrome c-like domain"/>
    <property type="match status" value="1"/>
</dbReference>
<keyword evidence="6" id="KW-0679">Respiratory chain</keyword>
<dbReference type="InterPro" id="IPR021157">
    <property type="entry name" value="Cyt_c1_TM_anchor_C"/>
</dbReference>
<dbReference type="GO" id="GO:0046872">
    <property type="term" value="F:metal ion binding"/>
    <property type="evidence" value="ECO:0007669"/>
    <property type="project" value="UniProtKB-KW"/>
</dbReference>
<dbReference type="FunFam" id="1.10.760.10:FF:000002">
    <property type="entry name" value="Cytochrome c1, heme protein"/>
    <property type="match status" value="1"/>
</dbReference>
<dbReference type="PANTHER" id="PTHR10266">
    <property type="entry name" value="CYTOCHROME C1"/>
    <property type="match status" value="1"/>
</dbReference>
<evidence type="ECO:0000256" key="18">
    <source>
        <dbReference type="SAM" id="MobiDB-lite"/>
    </source>
</evidence>
<evidence type="ECO:0000256" key="13">
    <source>
        <dbReference type="ARBA" id="ARBA00023004"/>
    </source>
</evidence>